<accession>A0A7M2XJL7</accession>
<dbReference type="Proteomes" id="UP000593818">
    <property type="component" value="Chromosome"/>
</dbReference>
<dbReference type="AlphaFoldDB" id="A0A7M2XJL7"/>
<organism evidence="1 2">
    <name type="scientific">Rhodococcus pyridinivorans</name>
    <dbReference type="NCBI Taxonomy" id="103816"/>
    <lineage>
        <taxon>Bacteria</taxon>
        <taxon>Bacillati</taxon>
        <taxon>Actinomycetota</taxon>
        <taxon>Actinomycetes</taxon>
        <taxon>Mycobacteriales</taxon>
        <taxon>Nocardiaceae</taxon>
        <taxon>Rhodococcus</taxon>
    </lineage>
</organism>
<reference evidence="1 2" key="1">
    <citation type="submission" date="2020-10" db="EMBL/GenBank/DDBJ databases">
        <title>Whole genome sequence of oil-degrading bacteria Rhodococcus pyridinivorans strain 5Ap.</title>
        <authorList>
            <person name="Akhremchuk A.E."/>
            <person name="Valentovich L.N."/>
            <person name="Charniauskaya M.I."/>
            <person name="Bukliarevich H.A."/>
            <person name="Titok M.A."/>
        </authorList>
    </citation>
    <scope>NUCLEOTIDE SEQUENCE [LARGE SCALE GENOMIC DNA]</scope>
    <source>
        <strain evidence="1 2">5Ap</strain>
    </source>
</reference>
<dbReference type="EMBL" id="CP063450">
    <property type="protein sequence ID" value="QOV97191.1"/>
    <property type="molecule type" value="Genomic_DNA"/>
</dbReference>
<gene>
    <name evidence="1" type="ORF">INP59_14535</name>
</gene>
<keyword evidence="2" id="KW-1185">Reference proteome</keyword>
<sequence>MRKSPNPAQSGMISRDDLAELIADVMMPGAPGLVLAEAERISDAILDSRAVVSLPASSYEDDQGISWDSDDGVPLATASSDVVWVHDDMLEVDEAEEWAGALLAAARASRGARR</sequence>
<dbReference type="RefSeq" id="WP_193902241.1">
    <property type="nucleotide sequence ID" value="NZ_CP063450.1"/>
</dbReference>
<proteinExistence type="predicted"/>
<name>A0A7M2XJL7_9NOCA</name>
<evidence type="ECO:0000313" key="2">
    <source>
        <dbReference type="Proteomes" id="UP000593818"/>
    </source>
</evidence>
<evidence type="ECO:0000313" key="1">
    <source>
        <dbReference type="EMBL" id="QOV97191.1"/>
    </source>
</evidence>
<protein>
    <submittedName>
        <fullName evidence="1">Uncharacterized protein</fullName>
    </submittedName>
</protein>